<dbReference type="SUPFAM" id="SSF46785">
    <property type="entry name" value="Winged helix' DNA-binding domain"/>
    <property type="match status" value="1"/>
</dbReference>
<evidence type="ECO:0000256" key="2">
    <source>
        <dbReference type="ARBA" id="ARBA00023125"/>
    </source>
</evidence>
<dbReference type="GO" id="GO:0003700">
    <property type="term" value="F:DNA-binding transcription factor activity"/>
    <property type="evidence" value="ECO:0007669"/>
    <property type="project" value="InterPro"/>
</dbReference>
<dbReference type="PANTHER" id="PTHR42756">
    <property type="entry name" value="TRANSCRIPTIONAL REGULATOR, MARR"/>
    <property type="match status" value="1"/>
</dbReference>
<proteinExistence type="predicted"/>
<dbReference type="PRINTS" id="PR00598">
    <property type="entry name" value="HTHMARR"/>
</dbReference>
<dbReference type="InterPro" id="IPR036388">
    <property type="entry name" value="WH-like_DNA-bd_sf"/>
</dbReference>
<dbReference type="Proteomes" id="UP000247978">
    <property type="component" value="Unassembled WGS sequence"/>
</dbReference>
<feature type="domain" description="HTH marR-type" evidence="4">
    <location>
        <begin position="22"/>
        <end position="157"/>
    </location>
</feature>
<dbReference type="PANTHER" id="PTHR42756:SF1">
    <property type="entry name" value="TRANSCRIPTIONAL REPRESSOR OF EMRAB OPERON"/>
    <property type="match status" value="1"/>
</dbReference>
<dbReference type="CDD" id="cd00090">
    <property type="entry name" value="HTH_ARSR"/>
    <property type="match status" value="1"/>
</dbReference>
<protein>
    <submittedName>
        <fullName evidence="5">MarR family transcriptional regulator</fullName>
    </submittedName>
</protein>
<evidence type="ECO:0000256" key="3">
    <source>
        <dbReference type="ARBA" id="ARBA00023163"/>
    </source>
</evidence>
<reference evidence="5 6" key="1">
    <citation type="submission" date="2018-05" db="EMBL/GenBank/DDBJ databases">
        <title>Genomic Encyclopedia of Type Strains, Phase IV (KMG-IV): sequencing the most valuable type-strain genomes for metagenomic binning, comparative biology and taxonomic classification.</title>
        <authorList>
            <person name="Goeker M."/>
        </authorList>
    </citation>
    <scope>NUCLEOTIDE SEQUENCE [LARGE SCALE GENOMIC DNA]</scope>
    <source>
        <strain evidence="5 6">DSM 28556</strain>
    </source>
</reference>
<dbReference type="OrthoDB" id="158803at2"/>
<dbReference type="GO" id="GO:0003677">
    <property type="term" value="F:DNA binding"/>
    <property type="evidence" value="ECO:0007669"/>
    <property type="project" value="UniProtKB-KW"/>
</dbReference>
<accession>A0A2V3WAI5</accession>
<dbReference type="Pfam" id="PF12802">
    <property type="entry name" value="MarR_2"/>
    <property type="match status" value="1"/>
</dbReference>
<gene>
    <name evidence="5" type="ORF">DFR56_101159</name>
</gene>
<dbReference type="PROSITE" id="PS50995">
    <property type="entry name" value="HTH_MARR_2"/>
    <property type="match status" value="1"/>
</dbReference>
<sequence>MFLIEGGWEVVKESEKDRSFSKQEIKLGILLWFRMTRFYNKNIKRTNNHLKKWGLTAAQFDVISNIGKSEPITQQELAEKLVVTKGNITQLLSKLEKLGLVRRDREWKTNYLSLTDKGVALYDDVVLEQQRFQACQFGRLNVEEQKQLLQLLKKIQD</sequence>
<dbReference type="EMBL" id="QJJQ01000001">
    <property type="protein sequence ID" value="PXW90248.1"/>
    <property type="molecule type" value="Genomic_DNA"/>
</dbReference>
<evidence type="ECO:0000259" key="4">
    <source>
        <dbReference type="PROSITE" id="PS50995"/>
    </source>
</evidence>
<dbReference type="InterPro" id="IPR011991">
    <property type="entry name" value="ArsR-like_HTH"/>
</dbReference>
<dbReference type="Gene3D" id="1.10.10.10">
    <property type="entry name" value="Winged helix-like DNA-binding domain superfamily/Winged helix DNA-binding domain"/>
    <property type="match status" value="1"/>
</dbReference>
<dbReference type="SMART" id="SM00347">
    <property type="entry name" value="HTH_MARR"/>
    <property type="match status" value="1"/>
</dbReference>
<keyword evidence="6" id="KW-1185">Reference proteome</keyword>
<dbReference type="InterPro" id="IPR000835">
    <property type="entry name" value="HTH_MarR-typ"/>
</dbReference>
<dbReference type="AlphaFoldDB" id="A0A2V3WAI5"/>
<evidence type="ECO:0000313" key="5">
    <source>
        <dbReference type="EMBL" id="PXW90248.1"/>
    </source>
</evidence>
<evidence type="ECO:0000313" key="6">
    <source>
        <dbReference type="Proteomes" id="UP000247978"/>
    </source>
</evidence>
<keyword evidence="2" id="KW-0238">DNA-binding</keyword>
<evidence type="ECO:0000256" key="1">
    <source>
        <dbReference type="ARBA" id="ARBA00023015"/>
    </source>
</evidence>
<comment type="caution">
    <text evidence="5">The sequence shown here is derived from an EMBL/GenBank/DDBJ whole genome shotgun (WGS) entry which is preliminary data.</text>
</comment>
<keyword evidence="1" id="KW-0805">Transcription regulation</keyword>
<keyword evidence="3" id="KW-0804">Transcription</keyword>
<name>A0A2V3WAI5_9BACI</name>
<dbReference type="InterPro" id="IPR036390">
    <property type="entry name" value="WH_DNA-bd_sf"/>
</dbReference>
<organism evidence="5 6">
    <name type="scientific">Pseudogracilibacillus auburnensis</name>
    <dbReference type="NCBI Taxonomy" id="1494959"/>
    <lineage>
        <taxon>Bacteria</taxon>
        <taxon>Bacillati</taxon>
        <taxon>Bacillota</taxon>
        <taxon>Bacilli</taxon>
        <taxon>Bacillales</taxon>
        <taxon>Bacillaceae</taxon>
        <taxon>Pseudogracilibacillus</taxon>
    </lineage>
</organism>